<dbReference type="PROSITE" id="PS50097">
    <property type="entry name" value="BTB"/>
    <property type="match status" value="1"/>
</dbReference>
<dbReference type="PANTHER" id="PTHR47843:SF5">
    <property type="entry name" value="BTB_POZ DOMAIN PROTEIN"/>
    <property type="match status" value="1"/>
</dbReference>
<sequence>MAEQRAMAHAKQIREMSLEMLQSGKYSDFVLSCGGTEWKLHKAVVCIQCPVIAAAFDNGFNEATTGRITSHLDIETMTRLVQFFYVGDYSTDPELAGTWPSLGKIEPFRSEMILRFCLEAEIKLNIAADYYGIAALSSKTRLRIKLILRISWKTDGFLGLLKKVEQDAGDKLMVKLMIDAAALHIDELIELPEIGALDRDTYHEIMCTYFGLKNQQGQQ</sequence>
<gene>
    <name evidence="2" type="ORF">CLO192961_LOCUS452013</name>
</gene>
<dbReference type="PANTHER" id="PTHR47843">
    <property type="entry name" value="BTB DOMAIN-CONTAINING PROTEIN-RELATED"/>
    <property type="match status" value="1"/>
</dbReference>
<accession>A0ABY6V135</accession>
<evidence type="ECO:0000313" key="3">
    <source>
        <dbReference type="Proteomes" id="UP000766486"/>
    </source>
</evidence>
<organism evidence="2 3">
    <name type="scientific">Bionectria ochroleuca</name>
    <name type="common">Gliocladium roseum</name>
    <dbReference type="NCBI Taxonomy" id="29856"/>
    <lineage>
        <taxon>Eukaryota</taxon>
        <taxon>Fungi</taxon>
        <taxon>Dikarya</taxon>
        <taxon>Ascomycota</taxon>
        <taxon>Pezizomycotina</taxon>
        <taxon>Sordariomycetes</taxon>
        <taxon>Hypocreomycetidae</taxon>
        <taxon>Hypocreales</taxon>
        <taxon>Bionectriaceae</taxon>
        <taxon>Clonostachys</taxon>
    </lineage>
</organism>
<evidence type="ECO:0000259" key="1">
    <source>
        <dbReference type="PROSITE" id="PS50097"/>
    </source>
</evidence>
<dbReference type="EMBL" id="CABFNS010000933">
    <property type="protein sequence ID" value="VUC36828.1"/>
    <property type="molecule type" value="Genomic_DNA"/>
</dbReference>
<dbReference type="Proteomes" id="UP000766486">
    <property type="component" value="Unassembled WGS sequence"/>
</dbReference>
<dbReference type="InterPro" id="IPR000210">
    <property type="entry name" value="BTB/POZ_dom"/>
</dbReference>
<proteinExistence type="predicted"/>
<protein>
    <recommendedName>
        <fullName evidence="1">BTB domain-containing protein</fullName>
    </recommendedName>
</protein>
<comment type="caution">
    <text evidence="2">The sequence shown here is derived from an EMBL/GenBank/DDBJ whole genome shotgun (WGS) entry which is preliminary data.</text>
</comment>
<dbReference type="Gene3D" id="3.30.710.10">
    <property type="entry name" value="Potassium Channel Kv1.1, Chain A"/>
    <property type="match status" value="1"/>
</dbReference>
<name>A0ABY6V135_BIOOC</name>
<evidence type="ECO:0000313" key="2">
    <source>
        <dbReference type="EMBL" id="VUC36828.1"/>
    </source>
</evidence>
<dbReference type="Pfam" id="PF00651">
    <property type="entry name" value="BTB"/>
    <property type="match status" value="1"/>
</dbReference>
<dbReference type="CDD" id="cd18186">
    <property type="entry name" value="BTB_POZ_ZBTB_KLHL-like"/>
    <property type="match status" value="1"/>
</dbReference>
<feature type="domain" description="BTB" evidence="1">
    <location>
        <begin position="27"/>
        <end position="93"/>
    </location>
</feature>
<keyword evidence="3" id="KW-1185">Reference proteome</keyword>
<dbReference type="InterPro" id="IPR011333">
    <property type="entry name" value="SKP1/BTB/POZ_sf"/>
</dbReference>
<dbReference type="SUPFAM" id="SSF54695">
    <property type="entry name" value="POZ domain"/>
    <property type="match status" value="1"/>
</dbReference>
<reference evidence="2 3" key="1">
    <citation type="submission" date="2019-06" db="EMBL/GenBank/DDBJ databases">
        <authorList>
            <person name="Broberg M."/>
        </authorList>
    </citation>
    <scope>NUCLEOTIDE SEQUENCE [LARGE SCALE GENOMIC DNA]</scope>
</reference>